<feature type="domain" description="Integrin beta subunit VWA" evidence="21">
    <location>
        <begin position="41"/>
        <end position="467"/>
    </location>
</feature>
<dbReference type="InterPro" id="IPR036465">
    <property type="entry name" value="vWFA_dom_sf"/>
</dbReference>
<dbReference type="PROSITE" id="PS00243">
    <property type="entry name" value="I_EGF_1"/>
    <property type="match status" value="1"/>
</dbReference>
<dbReference type="InterPro" id="IPR036349">
    <property type="entry name" value="Integrin_bsu_tail_dom_sf"/>
</dbReference>
<dbReference type="GO" id="GO:0009986">
    <property type="term" value="C:cell surface"/>
    <property type="evidence" value="ECO:0007669"/>
    <property type="project" value="TreeGrafter"/>
</dbReference>
<dbReference type="InterPro" id="IPR014836">
    <property type="entry name" value="Integrin_bsu_cyt_dom"/>
</dbReference>
<dbReference type="SUPFAM" id="SSF69179">
    <property type="entry name" value="Integrin domains"/>
    <property type="match status" value="1"/>
</dbReference>
<feature type="disulfide bond" evidence="17">
    <location>
        <begin position="45"/>
        <end position="82"/>
    </location>
</feature>
<feature type="disulfide bond" evidence="17">
    <location>
        <begin position="576"/>
        <end position="606"/>
    </location>
</feature>
<dbReference type="SMART" id="SM00187">
    <property type="entry name" value="INB"/>
    <property type="match status" value="1"/>
</dbReference>
<evidence type="ECO:0000256" key="4">
    <source>
        <dbReference type="ARBA" id="ARBA00022536"/>
    </source>
</evidence>
<dbReference type="Pfam" id="PF07965">
    <property type="entry name" value="Integrin_B_tail"/>
    <property type="match status" value="1"/>
</dbReference>
<evidence type="ECO:0000313" key="25">
    <source>
        <dbReference type="EMBL" id="KAG5283391.1"/>
    </source>
</evidence>
<organism evidence="25 26">
    <name type="scientific">Alosa alosa</name>
    <name type="common">allis shad</name>
    <dbReference type="NCBI Taxonomy" id="278164"/>
    <lineage>
        <taxon>Eukaryota</taxon>
        <taxon>Metazoa</taxon>
        <taxon>Chordata</taxon>
        <taxon>Craniata</taxon>
        <taxon>Vertebrata</taxon>
        <taxon>Euteleostomi</taxon>
        <taxon>Actinopterygii</taxon>
        <taxon>Neopterygii</taxon>
        <taxon>Teleostei</taxon>
        <taxon>Clupei</taxon>
        <taxon>Clupeiformes</taxon>
        <taxon>Clupeoidei</taxon>
        <taxon>Clupeidae</taxon>
        <taxon>Alosa</taxon>
    </lineage>
</organism>
<dbReference type="Gene3D" id="3.30.1680.10">
    <property type="entry name" value="ligand-binding face of the semaphorins, domain 2"/>
    <property type="match status" value="1"/>
</dbReference>
<dbReference type="GO" id="GO:0030593">
    <property type="term" value="P:neutrophil chemotaxis"/>
    <property type="evidence" value="ECO:0007669"/>
    <property type="project" value="TreeGrafter"/>
</dbReference>
<keyword evidence="16" id="KW-0325">Glycoprotein</keyword>
<evidence type="ECO:0000256" key="2">
    <source>
        <dbReference type="ARBA" id="ARBA00007449"/>
    </source>
</evidence>
<proteinExistence type="inferred from homology"/>
<feature type="disulfide bond" evidence="17">
    <location>
        <begin position="504"/>
        <end position="518"/>
    </location>
</feature>
<keyword evidence="14 19" id="KW-0472">Membrane</keyword>
<dbReference type="InterPro" id="IPR032695">
    <property type="entry name" value="Integrin_dom_sf"/>
</dbReference>
<comment type="similarity">
    <text evidence="2 18">Belongs to the integrin beta chain family.</text>
</comment>
<keyword evidence="9" id="KW-0106">Calcium</keyword>
<feature type="disulfide bond" evidence="17">
    <location>
        <begin position="663"/>
        <end position="691"/>
    </location>
</feature>
<dbReference type="Gene3D" id="2.60.40.1510">
    <property type="entry name" value="ntegrin, alpha v. Chain A, domain 3"/>
    <property type="match status" value="1"/>
</dbReference>
<dbReference type="Proteomes" id="UP000823561">
    <property type="component" value="Chromosome 3"/>
</dbReference>
<dbReference type="GO" id="GO:0007159">
    <property type="term" value="P:leukocyte cell-cell adhesion"/>
    <property type="evidence" value="ECO:0007669"/>
    <property type="project" value="TreeGrafter"/>
</dbReference>
<evidence type="ECO:0000256" key="11">
    <source>
        <dbReference type="ARBA" id="ARBA00022889"/>
    </source>
</evidence>
<dbReference type="FunFam" id="2.10.25.10:FF:000036">
    <property type="entry name" value="Integrin beta"/>
    <property type="match status" value="1"/>
</dbReference>
<dbReference type="InterPro" id="IPR057243">
    <property type="entry name" value="Integrin_I-EGF_CS"/>
</dbReference>
<sequence length="791" mass="87065">MKRCTSKVKMAAPVRLQVLILLSITTNVWLEQTCEKGAVHSCNDCIKSGAFCSWCKSVNFTNQGESDAERCETKAKLMEKGCKETDIISPQNSKKNIKQKPLSGPTSTTDAVQIEPQEIKLELRPGLPEKITLKFKRAEGYPVDLYYLMDLSYSMVDDLKLLKTLGKDLVAVLQKITGGNDKARIGFGSFVDKTVLPFTNTNKEKLKNPCPTNEKETVACQPPFGFKHVLDLTNNYKSFNEEVSKQDISGNLDTPEGSLDAIMQAAMCERDIGWGNATRLLVLATDAGFHMAGDGKLAAILEPNDELCHLTQNMYSKSNLLDYPSVGQIARTLQKKNIQPIFAVTSSVKGVYDDLSKLIPKSVVGELTDDSSNVVQLIENAYDKLSSKVIVTHDVLPDKVTVTYTSNCPEGNNPGDEGICDNVKLGQEVQFFVEVTAHECMNNVSFYVGPRGFTEKMKVTISTRCECECDDPPFPNDPLCNSQGEVKCGTCKCNKGYTGQKCKCKQGDRNDADLRQLCRGDNSTECGGRGDCVCGECQCHKSQNGNPYYKKYCECVDEGCQMHNNKECSGHGDCRCGTCKCHSGYDGDACHCKVSDAGCRTGGSICNGRGECQCDICKCKGGYQPPFCLECQACTPPCQQSANCIECLGFGGGPYDKNCTTACKHLKHVMVERLSFNTQAKKCEVKDSLNCWLDFTMKEMEGMNNYFVEILKERRCPEPPPIPAIVAGSVAGVALIGLLILLIIKALLYAKDLKEWKKFENEKKKSKWSNADNPLFKEATTTVTNPTFSGE</sequence>
<feature type="disulfide bond" evidence="17">
    <location>
        <begin position="493"/>
        <end position="502"/>
    </location>
</feature>
<evidence type="ECO:0000256" key="18">
    <source>
        <dbReference type="RuleBase" id="RU000633"/>
    </source>
</evidence>
<dbReference type="GO" id="GO:0007160">
    <property type="term" value="P:cell-matrix adhesion"/>
    <property type="evidence" value="ECO:0007669"/>
    <property type="project" value="TreeGrafter"/>
</dbReference>
<keyword evidence="4" id="KW-0245">EGF-like domain</keyword>
<evidence type="ECO:0000256" key="6">
    <source>
        <dbReference type="ARBA" id="ARBA00022723"/>
    </source>
</evidence>
<feature type="domain" description="PSI" evidence="22">
    <location>
        <begin position="33"/>
        <end position="83"/>
    </location>
</feature>
<feature type="disulfide bond" evidence="17">
    <location>
        <begin position="440"/>
        <end position="683"/>
    </location>
</feature>
<dbReference type="Gene3D" id="4.10.1240.30">
    <property type="match status" value="1"/>
</dbReference>
<feature type="domain" description="Integrin beta subunit tail" evidence="24">
    <location>
        <begin position="638"/>
        <end position="721"/>
    </location>
</feature>
<dbReference type="GO" id="GO:0008305">
    <property type="term" value="C:integrin complex"/>
    <property type="evidence" value="ECO:0007669"/>
    <property type="project" value="TreeGrafter"/>
</dbReference>
<comment type="subcellular location">
    <subcellularLocation>
        <location evidence="1 18">Cell membrane</location>
        <topology evidence="1 18">Single-pass type I membrane protein</topology>
    </subcellularLocation>
</comment>
<evidence type="ECO:0000256" key="17">
    <source>
        <dbReference type="PIRSR" id="PIRSR002512-1"/>
    </source>
</evidence>
<feature type="signal peptide" evidence="20">
    <location>
        <begin position="1"/>
        <end position="30"/>
    </location>
</feature>
<evidence type="ECO:0000313" key="26">
    <source>
        <dbReference type="Proteomes" id="UP000823561"/>
    </source>
</evidence>
<feature type="disulfide bond" evidence="17">
    <location>
        <begin position="619"/>
        <end position="628"/>
    </location>
</feature>
<dbReference type="PANTHER" id="PTHR10082">
    <property type="entry name" value="INTEGRIN BETA SUBUNIT"/>
    <property type="match status" value="1"/>
</dbReference>
<dbReference type="GO" id="GO:0001540">
    <property type="term" value="F:amyloid-beta binding"/>
    <property type="evidence" value="ECO:0007669"/>
    <property type="project" value="TreeGrafter"/>
</dbReference>
<dbReference type="SMART" id="SM00423">
    <property type="entry name" value="PSI"/>
    <property type="match status" value="1"/>
</dbReference>
<dbReference type="InterPro" id="IPR057073">
    <property type="entry name" value="EGF_integrin_2"/>
</dbReference>
<gene>
    <name evidence="25" type="ORF">AALO_G00041550</name>
</gene>
<dbReference type="Gene3D" id="1.20.5.100">
    <property type="entry name" value="Cytochrome c1, transmembrane anchor, C-terminal"/>
    <property type="match status" value="1"/>
</dbReference>
<evidence type="ECO:0000256" key="16">
    <source>
        <dbReference type="ARBA" id="ARBA00023180"/>
    </source>
</evidence>
<feature type="disulfide bond" evidence="17">
    <location>
        <begin position="644"/>
        <end position="716"/>
    </location>
</feature>
<feature type="disulfide bond" evidence="17">
    <location>
        <begin position="488"/>
        <end position="526"/>
    </location>
</feature>
<feature type="disulfide bond" evidence="17">
    <location>
        <begin position="408"/>
        <end position="420"/>
    </location>
</feature>
<feature type="disulfide bond" evidence="17">
    <location>
        <begin position="34"/>
        <end position="467"/>
    </location>
</feature>
<dbReference type="GO" id="GO:0046872">
    <property type="term" value="F:metal ion binding"/>
    <property type="evidence" value="ECO:0007669"/>
    <property type="project" value="UniProtKB-KW"/>
</dbReference>
<keyword evidence="3" id="KW-1003">Cell membrane</keyword>
<dbReference type="GO" id="GO:0033627">
    <property type="term" value="P:cell adhesion mediated by integrin"/>
    <property type="evidence" value="ECO:0007669"/>
    <property type="project" value="TreeGrafter"/>
</dbReference>
<feature type="disulfide bond" evidence="17">
    <location>
        <begin position="555"/>
        <end position="560"/>
    </location>
</feature>
<dbReference type="SUPFAM" id="SSF69687">
    <property type="entry name" value="Integrin beta tail domain"/>
    <property type="match status" value="1"/>
</dbReference>
<keyword evidence="11 18" id="KW-0130">Cell adhesion</keyword>
<protein>
    <recommendedName>
        <fullName evidence="18">Integrin beta</fullName>
    </recommendedName>
</protein>
<feature type="disulfide bond" evidence="17">
    <location>
        <begin position="581"/>
        <end position="590"/>
    </location>
</feature>
<evidence type="ECO:0000259" key="22">
    <source>
        <dbReference type="SMART" id="SM00423"/>
    </source>
</evidence>
<keyword evidence="13 18" id="KW-0401">Integrin</keyword>
<keyword evidence="5 18" id="KW-0812">Transmembrane</keyword>
<feature type="disulfide bond" evidence="17">
    <location>
        <begin position="532"/>
        <end position="537"/>
    </location>
</feature>
<keyword evidence="8" id="KW-0677">Repeat</keyword>
<evidence type="ECO:0000256" key="9">
    <source>
        <dbReference type="ARBA" id="ARBA00022837"/>
    </source>
</evidence>
<evidence type="ECO:0000256" key="7">
    <source>
        <dbReference type="ARBA" id="ARBA00022729"/>
    </source>
</evidence>
<evidence type="ECO:0000256" key="5">
    <source>
        <dbReference type="ARBA" id="ARBA00022692"/>
    </source>
</evidence>
<feature type="disulfide bond" evidence="17">
    <location>
        <begin position="574"/>
        <end position="579"/>
    </location>
</feature>
<dbReference type="SMART" id="SM01242">
    <property type="entry name" value="Integrin_B_tail"/>
    <property type="match status" value="1"/>
</dbReference>
<feature type="disulfide bond" evidence="17">
    <location>
        <begin position="539"/>
        <end position="553"/>
    </location>
</feature>
<dbReference type="PIRSF" id="PIRSF002512">
    <property type="entry name" value="Integrin_B"/>
    <property type="match status" value="1"/>
</dbReference>
<keyword evidence="6" id="KW-0479">Metal-binding</keyword>
<dbReference type="GO" id="GO:0019901">
    <property type="term" value="F:protein kinase binding"/>
    <property type="evidence" value="ECO:0007669"/>
    <property type="project" value="TreeGrafter"/>
</dbReference>
<comment type="caution">
    <text evidence="25">The sequence shown here is derived from an EMBL/GenBank/DDBJ whole genome shotgun (WGS) entry which is preliminary data.</text>
</comment>
<dbReference type="SUPFAM" id="SSF103575">
    <property type="entry name" value="Plexin repeat"/>
    <property type="match status" value="1"/>
</dbReference>
<dbReference type="Pfam" id="PF08725">
    <property type="entry name" value="Integrin_b_cyt"/>
    <property type="match status" value="1"/>
</dbReference>
<reference evidence="25" key="1">
    <citation type="submission" date="2020-10" db="EMBL/GenBank/DDBJ databases">
        <title>Chromosome-scale genome assembly of the Allis shad, Alosa alosa.</title>
        <authorList>
            <person name="Margot Z."/>
            <person name="Christophe K."/>
            <person name="Cabau C."/>
            <person name="Louis A."/>
            <person name="Berthelot C."/>
            <person name="Parey E."/>
            <person name="Roest Crollius H."/>
            <person name="Montfort J."/>
            <person name="Robinson-Rechavi M."/>
            <person name="Bucao C."/>
            <person name="Bouchez O."/>
            <person name="Gislard M."/>
            <person name="Lluch J."/>
            <person name="Milhes M."/>
            <person name="Lampietro C."/>
            <person name="Lopez Roques C."/>
            <person name="Donnadieu C."/>
            <person name="Braasch I."/>
            <person name="Desvignes T."/>
            <person name="Postlethwait J."/>
            <person name="Bobe J."/>
            <person name="Guiguen Y."/>
        </authorList>
    </citation>
    <scope>NUCLEOTIDE SEQUENCE</scope>
    <source>
        <strain evidence="25">M-15738</strain>
        <tissue evidence="25">Blood</tissue>
    </source>
</reference>
<dbReference type="EMBL" id="JADWDJ010000003">
    <property type="protein sequence ID" value="KAG5283391.1"/>
    <property type="molecule type" value="Genomic_DNA"/>
</dbReference>
<feature type="disulfide bond" evidence="17">
    <location>
        <begin position="55"/>
        <end position="71"/>
    </location>
</feature>
<dbReference type="PANTHER" id="PTHR10082:SF15">
    <property type="entry name" value="INTEGRIN BETA-2"/>
    <property type="match status" value="1"/>
</dbReference>
<feature type="disulfide bond" evidence="17">
    <location>
        <begin position="210"/>
        <end position="220"/>
    </location>
</feature>
<dbReference type="InterPro" id="IPR002369">
    <property type="entry name" value="Integrin_bsu_VWA"/>
</dbReference>
<evidence type="ECO:0000256" key="3">
    <source>
        <dbReference type="ARBA" id="ARBA00022475"/>
    </source>
</evidence>
<dbReference type="GO" id="GO:0005178">
    <property type="term" value="F:integrin binding"/>
    <property type="evidence" value="ECO:0007669"/>
    <property type="project" value="TreeGrafter"/>
</dbReference>
<evidence type="ECO:0000256" key="14">
    <source>
        <dbReference type="ARBA" id="ARBA00023136"/>
    </source>
</evidence>
<evidence type="ECO:0000256" key="1">
    <source>
        <dbReference type="ARBA" id="ARBA00004251"/>
    </source>
</evidence>
<evidence type="ECO:0000256" key="15">
    <source>
        <dbReference type="ARBA" id="ARBA00023157"/>
    </source>
</evidence>
<evidence type="ECO:0000256" key="8">
    <source>
        <dbReference type="ARBA" id="ARBA00022737"/>
    </source>
</evidence>
<evidence type="ECO:0000256" key="10">
    <source>
        <dbReference type="ARBA" id="ARBA00022842"/>
    </source>
</evidence>
<feature type="disulfide bond" evidence="17">
    <location>
        <begin position="268"/>
        <end position="308"/>
    </location>
</feature>
<feature type="disulfide bond" evidence="17">
    <location>
        <begin position="465"/>
        <end position="469"/>
    </location>
</feature>
<evidence type="ECO:0000256" key="19">
    <source>
        <dbReference type="SAM" id="Phobius"/>
    </source>
</evidence>
<keyword evidence="7 20" id="KW-0732">Signal</keyword>
<feature type="domain" description="Integrin beta subunit cytoplasmic" evidence="23">
    <location>
        <begin position="745"/>
        <end position="791"/>
    </location>
</feature>
<name>A0AAV6HD60_9TELE</name>
<dbReference type="Gene3D" id="3.40.50.410">
    <property type="entry name" value="von Willebrand factor, type A domain"/>
    <property type="match status" value="1"/>
</dbReference>
<dbReference type="InterPro" id="IPR012896">
    <property type="entry name" value="Integrin_bsu_tail"/>
</dbReference>
<feature type="disulfide bond" evidence="17">
    <location>
        <begin position="638"/>
        <end position="647"/>
    </location>
</feature>
<feature type="disulfide bond" evidence="17">
    <location>
        <begin position="42"/>
        <end position="52"/>
    </location>
</feature>
<dbReference type="Gene3D" id="2.10.25.10">
    <property type="entry name" value="Laminin"/>
    <property type="match status" value="2"/>
</dbReference>
<evidence type="ECO:0000259" key="23">
    <source>
        <dbReference type="SMART" id="SM01241"/>
    </source>
</evidence>
<dbReference type="GO" id="GO:0005925">
    <property type="term" value="C:focal adhesion"/>
    <property type="evidence" value="ECO:0007669"/>
    <property type="project" value="TreeGrafter"/>
</dbReference>
<feature type="transmembrane region" description="Helical" evidence="19">
    <location>
        <begin position="724"/>
        <end position="748"/>
    </location>
</feature>
<feature type="disulfide bond" evidence="17">
    <location>
        <begin position="534"/>
        <end position="568"/>
    </location>
</feature>
<dbReference type="SMART" id="SM01241">
    <property type="entry name" value="Integrin_b_cyt"/>
    <property type="match status" value="1"/>
</dbReference>
<dbReference type="PRINTS" id="PR01186">
    <property type="entry name" value="INTEGRINB"/>
</dbReference>
<dbReference type="InterPro" id="IPR016201">
    <property type="entry name" value="PSI"/>
</dbReference>
<feature type="disulfide bond" evidence="17">
    <location>
        <begin position="614"/>
        <end position="659"/>
    </location>
</feature>
<accession>A0AAV6HD60</accession>
<evidence type="ECO:0000256" key="20">
    <source>
        <dbReference type="SAM" id="SignalP"/>
    </source>
</evidence>
<keyword evidence="12 19" id="KW-1133">Transmembrane helix</keyword>
<keyword evidence="10" id="KW-0460">Magnesium</keyword>
<dbReference type="Pfam" id="PF23105">
    <property type="entry name" value="EGF_integrin"/>
    <property type="match status" value="1"/>
</dbReference>
<dbReference type="SUPFAM" id="SSF53300">
    <property type="entry name" value="vWA-like"/>
    <property type="match status" value="1"/>
</dbReference>
<dbReference type="Pfam" id="PF00362">
    <property type="entry name" value="Integrin_beta"/>
    <property type="match status" value="1"/>
</dbReference>
<feature type="disulfide bond" evidence="17">
    <location>
        <begin position="612"/>
        <end position="617"/>
    </location>
</feature>
<evidence type="ECO:0000259" key="24">
    <source>
        <dbReference type="SMART" id="SM01242"/>
    </source>
</evidence>
<dbReference type="FunFam" id="3.40.50.410:FF:000002">
    <property type="entry name" value="Integrin beta"/>
    <property type="match status" value="1"/>
</dbReference>
<dbReference type="AlphaFoldDB" id="A0AAV6HD60"/>
<keyword evidence="15 17" id="KW-1015">Disulfide bond</keyword>
<dbReference type="GO" id="GO:0007229">
    <property type="term" value="P:integrin-mediated signaling pathway"/>
    <property type="evidence" value="ECO:0007669"/>
    <property type="project" value="UniProtKB-KW"/>
</dbReference>
<dbReference type="InterPro" id="IPR015812">
    <property type="entry name" value="Integrin_bsu"/>
</dbReference>
<evidence type="ECO:0000259" key="21">
    <source>
        <dbReference type="SMART" id="SM00187"/>
    </source>
</evidence>
<evidence type="ECO:0000256" key="13">
    <source>
        <dbReference type="ARBA" id="ARBA00023037"/>
    </source>
</evidence>
<feature type="chain" id="PRO_5043753315" description="Integrin beta" evidence="20">
    <location>
        <begin position="31"/>
        <end position="791"/>
    </location>
</feature>
<keyword evidence="26" id="KW-1185">Reference proteome</keyword>
<evidence type="ECO:0000256" key="12">
    <source>
        <dbReference type="ARBA" id="ARBA00022989"/>
    </source>
</evidence>